<dbReference type="EMBL" id="SNRW01003783">
    <property type="protein sequence ID" value="KAA6388928.1"/>
    <property type="molecule type" value="Genomic_DNA"/>
</dbReference>
<organism evidence="1 2">
    <name type="scientific">Streblomastix strix</name>
    <dbReference type="NCBI Taxonomy" id="222440"/>
    <lineage>
        <taxon>Eukaryota</taxon>
        <taxon>Metamonada</taxon>
        <taxon>Preaxostyla</taxon>
        <taxon>Oxymonadida</taxon>
        <taxon>Streblomastigidae</taxon>
        <taxon>Streblomastix</taxon>
    </lineage>
</organism>
<dbReference type="Proteomes" id="UP000324800">
    <property type="component" value="Unassembled WGS sequence"/>
</dbReference>
<accession>A0A5J4W295</accession>
<dbReference type="AlphaFoldDB" id="A0A5J4W295"/>
<gene>
    <name evidence="1" type="ORF">EZS28_015542</name>
</gene>
<sequence>MFTSLLDTIVNGSLTYLSVLRDGISRRFKGDVITE</sequence>
<reference evidence="1 2" key="1">
    <citation type="submission" date="2019-03" db="EMBL/GenBank/DDBJ databases">
        <title>Single cell metagenomics reveals metabolic interactions within the superorganism composed of flagellate Streblomastix strix and complex community of Bacteroidetes bacteria on its surface.</title>
        <authorList>
            <person name="Treitli S.C."/>
            <person name="Kolisko M."/>
            <person name="Husnik F."/>
            <person name="Keeling P."/>
            <person name="Hampl V."/>
        </authorList>
    </citation>
    <scope>NUCLEOTIDE SEQUENCE [LARGE SCALE GENOMIC DNA]</scope>
    <source>
        <strain evidence="1">ST1C</strain>
    </source>
</reference>
<evidence type="ECO:0000313" key="2">
    <source>
        <dbReference type="Proteomes" id="UP000324800"/>
    </source>
</evidence>
<evidence type="ECO:0000313" key="1">
    <source>
        <dbReference type="EMBL" id="KAA6388928.1"/>
    </source>
</evidence>
<proteinExistence type="predicted"/>
<comment type="caution">
    <text evidence="1">The sequence shown here is derived from an EMBL/GenBank/DDBJ whole genome shotgun (WGS) entry which is preliminary data.</text>
</comment>
<protein>
    <submittedName>
        <fullName evidence="1">Uncharacterized protein</fullName>
    </submittedName>
</protein>
<feature type="non-terminal residue" evidence="1">
    <location>
        <position position="35"/>
    </location>
</feature>
<name>A0A5J4W295_9EUKA</name>